<protein>
    <submittedName>
        <fullName evidence="1">Acetyl-CoA hydrolase</fullName>
    </submittedName>
</protein>
<keyword evidence="1" id="KW-0378">Hydrolase</keyword>
<name>A0ACB8GJ69_PSICU</name>
<reference evidence="1" key="1">
    <citation type="submission" date="2021-10" db="EMBL/GenBank/DDBJ databases">
        <title>Psilocybe cubensis genome.</title>
        <authorList>
            <person name="Mckernan K.J."/>
            <person name="Crawford S."/>
            <person name="Trippe A."/>
            <person name="Kane L.T."/>
            <person name="Mclaughlin S."/>
        </authorList>
    </citation>
    <scope>NUCLEOTIDE SEQUENCE</scope>
    <source>
        <strain evidence="1">MGC-MH-2018</strain>
    </source>
</reference>
<evidence type="ECO:0000313" key="1">
    <source>
        <dbReference type="EMBL" id="KAH9475442.1"/>
    </source>
</evidence>
<organism evidence="1 2">
    <name type="scientific">Psilocybe cubensis</name>
    <name type="common">Psychedelic mushroom</name>
    <name type="synonym">Stropharia cubensis</name>
    <dbReference type="NCBI Taxonomy" id="181762"/>
    <lineage>
        <taxon>Eukaryota</taxon>
        <taxon>Fungi</taxon>
        <taxon>Dikarya</taxon>
        <taxon>Basidiomycota</taxon>
        <taxon>Agaricomycotina</taxon>
        <taxon>Agaricomycetes</taxon>
        <taxon>Agaricomycetidae</taxon>
        <taxon>Agaricales</taxon>
        <taxon>Agaricineae</taxon>
        <taxon>Strophariaceae</taxon>
        <taxon>Psilocybe</taxon>
    </lineage>
</organism>
<dbReference type="EMBL" id="JAFIQS020000012">
    <property type="protein sequence ID" value="KAH9475442.1"/>
    <property type="molecule type" value="Genomic_DNA"/>
</dbReference>
<evidence type="ECO:0000313" key="2">
    <source>
        <dbReference type="Proteomes" id="UP000664032"/>
    </source>
</evidence>
<proteinExistence type="predicted"/>
<sequence>MYLDSNICIPGTGASAALRKRVRRPALLKRLMTAEELAPLFNNDDYIGWSGFTNVGYPKTVPTDRAAVPPSVRLFFVPPFSDTPLTSIPNEPIVFPQDLTYGYYSLRRNHGDPSKPLDWAIVEATAITEEGGIVPGASVGVTP</sequence>
<gene>
    <name evidence="1" type="ORF">JR316_0012553</name>
</gene>
<dbReference type="Proteomes" id="UP000664032">
    <property type="component" value="Unassembled WGS sequence"/>
</dbReference>
<keyword evidence="2" id="KW-1185">Reference proteome</keyword>
<accession>A0ACB8GJ69</accession>
<comment type="caution">
    <text evidence="1">The sequence shown here is derived from an EMBL/GenBank/DDBJ whole genome shotgun (WGS) entry which is preliminary data.</text>
</comment>